<gene>
    <name evidence="5" type="ORF">GCM10007879_16240</name>
</gene>
<dbReference type="InterPro" id="IPR036388">
    <property type="entry name" value="WH-like_DNA-bd_sf"/>
</dbReference>
<dbReference type="PROSITE" id="PS00519">
    <property type="entry name" value="HTH_ASNC_1"/>
    <property type="match status" value="1"/>
</dbReference>
<dbReference type="InterPro" id="IPR000485">
    <property type="entry name" value="AsnC-type_HTH_dom"/>
</dbReference>
<comment type="caution">
    <text evidence="5">The sequence shown here is derived from an EMBL/GenBank/DDBJ whole genome shotgun (WGS) entry which is preliminary data.</text>
</comment>
<dbReference type="InterPro" id="IPR036390">
    <property type="entry name" value="WH_DNA-bd_sf"/>
</dbReference>
<dbReference type="PANTHER" id="PTHR30154">
    <property type="entry name" value="LEUCINE-RESPONSIVE REGULATORY PROTEIN"/>
    <property type="match status" value="1"/>
</dbReference>
<name>A0ABQ5USS7_9HYPH</name>
<evidence type="ECO:0000313" key="6">
    <source>
        <dbReference type="Proteomes" id="UP001161405"/>
    </source>
</evidence>
<evidence type="ECO:0000256" key="3">
    <source>
        <dbReference type="ARBA" id="ARBA00023163"/>
    </source>
</evidence>
<keyword evidence="2" id="KW-0238">DNA-binding</keyword>
<organism evidence="5 6">
    <name type="scientific">Maritalea porphyrae</name>
    <dbReference type="NCBI Taxonomy" id="880732"/>
    <lineage>
        <taxon>Bacteria</taxon>
        <taxon>Pseudomonadati</taxon>
        <taxon>Pseudomonadota</taxon>
        <taxon>Alphaproteobacteria</taxon>
        <taxon>Hyphomicrobiales</taxon>
        <taxon>Devosiaceae</taxon>
        <taxon>Maritalea</taxon>
    </lineage>
</organism>
<dbReference type="InterPro" id="IPR019885">
    <property type="entry name" value="Tscrpt_reg_HTH_AsnC-type_CS"/>
</dbReference>
<dbReference type="CDD" id="cd00090">
    <property type="entry name" value="HTH_ARSR"/>
    <property type="match status" value="1"/>
</dbReference>
<evidence type="ECO:0000259" key="4">
    <source>
        <dbReference type="PROSITE" id="PS50956"/>
    </source>
</evidence>
<keyword evidence="3" id="KW-0804">Transcription</keyword>
<keyword evidence="6" id="KW-1185">Reference proteome</keyword>
<dbReference type="SUPFAM" id="SSF46785">
    <property type="entry name" value="Winged helix' DNA-binding domain"/>
    <property type="match status" value="1"/>
</dbReference>
<keyword evidence="1" id="KW-0805">Transcription regulation</keyword>
<dbReference type="InterPro" id="IPR019887">
    <property type="entry name" value="Tscrpt_reg_AsnC/Lrp_C"/>
</dbReference>
<dbReference type="InterPro" id="IPR011008">
    <property type="entry name" value="Dimeric_a/b-barrel"/>
</dbReference>
<dbReference type="EMBL" id="BSNI01000002">
    <property type="protein sequence ID" value="GLQ17375.1"/>
    <property type="molecule type" value="Genomic_DNA"/>
</dbReference>
<evidence type="ECO:0000313" key="5">
    <source>
        <dbReference type="EMBL" id="GLQ17375.1"/>
    </source>
</evidence>
<dbReference type="SUPFAM" id="SSF54909">
    <property type="entry name" value="Dimeric alpha+beta barrel"/>
    <property type="match status" value="1"/>
</dbReference>
<dbReference type="Gene3D" id="3.30.70.920">
    <property type="match status" value="1"/>
</dbReference>
<feature type="domain" description="HTH asnC-type" evidence="4">
    <location>
        <begin position="7"/>
        <end position="68"/>
    </location>
</feature>
<dbReference type="InterPro" id="IPR019888">
    <property type="entry name" value="Tscrpt_reg_AsnC-like"/>
</dbReference>
<evidence type="ECO:0000256" key="2">
    <source>
        <dbReference type="ARBA" id="ARBA00023125"/>
    </source>
</evidence>
<dbReference type="Pfam" id="PF01037">
    <property type="entry name" value="AsnC_trans_reg"/>
    <property type="match status" value="1"/>
</dbReference>
<dbReference type="PANTHER" id="PTHR30154:SF34">
    <property type="entry name" value="TRANSCRIPTIONAL REGULATOR AZLB"/>
    <property type="match status" value="1"/>
</dbReference>
<evidence type="ECO:0000256" key="1">
    <source>
        <dbReference type="ARBA" id="ARBA00023015"/>
    </source>
</evidence>
<dbReference type="SMART" id="SM00344">
    <property type="entry name" value="HTH_ASNC"/>
    <property type="match status" value="1"/>
</dbReference>
<dbReference type="Pfam" id="PF13412">
    <property type="entry name" value="HTH_24"/>
    <property type="match status" value="1"/>
</dbReference>
<dbReference type="RefSeq" id="WP_284363488.1">
    <property type="nucleotide sequence ID" value="NZ_BSNI01000002.1"/>
</dbReference>
<protein>
    <submittedName>
        <fullName evidence="5">Transcriptional regulator</fullName>
    </submittedName>
</protein>
<sequence length="163" mass="18469">MNNQFAIDQIDGKILDLLQQNSRLSNQEIANQVGSSVSSVWRRINALEEAGVITAYGLTVSPELMGYSETILLQVSLGQHHDDYLEEFTTLVNSIPEILECYATTGEYDYVLKVLATDMRSYHRFLRNSLMSKPFISKTFSQVVMDKIKFQKAVPTLAARTKR</sequence>
<dbReference type="InterPro" id="IPR011991">
    <property type="entry name" value="ArsR-like_HTH"/>
</dbReference>
<reference evidence="5" key="2">
    <citation type="submission" date="2023-01" db="EMBL/GenBank/DDBJ databases">
        <title>Draft genome sequence of Maritalea porphyrae strain NBRC 107169.</title>
        <authorList>
            <person name="Sun Q."/>
            <person name="Mori K."/>
        </authorList>
    </citation>
    <scope>NUCLEOTIDE SEQUENCE</scope>
    <source>
        <strain evidence="5">NBRC 107169</strain>
    </source>
</reference>
<reference evidence="5" key="1">
    <citation type="journal article" date="2014" name="Int. J. Syst. Evol. Microbiol.">
        <title>Complete genome of a new Firmicutes species belonging to the dominant human colonic microbiota ('Ruminococcus bicirculans') reveals two chromosomes and a selective capacity to utilize plant glucans.</title>
        <authorList>
            <consortium name="NISC Comparative Sequencing Program"/>
            <person name="Wegmann U."/>
            <person name="Louis P."/>
            <person name="Goesmann A."/>
            <person name="Henrissat B."/>
            <person name="Duncan S.H."/>
            <person name="Flint H.J."/>
        </authorList>
    </citation>
    <scope>NUCLEOTIDE SEQUENCE</scope>
    <source>
        <strain evidence="5">NBRC 107169</strain>
    </source>
</reference>
<dbReference type="Gene3D" id="1.10.10.10">
    <property type="entry name" value="Winged helix-like DNA-binding domain superfamily/Winged helix DNA-binding domain"/>
    <property type="match status" value="1"/>
</dbReference>
<proteinExistence type="predicted"/>
<dbReference type="PRINTS" id="PR00033">
    <property type="entry name" value="HTHASNC"/>
</dbReference>
<dbReference type="PROSITE" id="PS50956">
    <property type="entry name" value="HTH_ASNC_2"/>
    <property type="match status" value="1"/>
</dbReference>
<dbReference type="Proteomes" id="UP001161405">
    <property type="component" value="Unassembled WGS sequence"/>
</dbReference>
<accession>A0ABQ5USS7</accession>